<name>A0A3B0UN64_9ZZZZ</name>
<keyword evidence="1" id="KW-1003">Cell membrane</keyword>
<evidence type="ECO:0000256" key="2">
    <source>
        <dbReference type="ARBA" id="ARBA00022692"/>
    </source>
</evidence>
<dbReference type="Pfam" id="PF03699">
    <property type="entry name" value="UPF0182"/>
    <property type="match status" value="1"/>
</dbReference>
<evidence type="ECO:0000256" key="4">
    <source>
        <dbReference type="ARBA" id="ARBA00023136"/>
    </source>
</evidence>
<proteinExistence type="predicted"/>
<protein>
    <submittedName>
        <fullName evidence="5">UPF0182 protein AF1421</fullName>
    </submittedName>
</protein>
<dbReference type="GO" id="GO:0005576">
    <property type="term" value="C:extracellular region"/>
    <property type="evidence" value="ECO:0007669"/>
    <property type="project" value="TreeGrafter"/>
</dbReference>
<evidence type="ECO:0000256" key="1">
    <source>
        <dbReference type="ARBA" id="ARBA00022475"/>
    </source>
</evidence>
<dbReference type="InterPro" id="IPR005372">
    <property type="entry name" value="UPF0182"/>
</dbReference>
<accession>A0A3B0UN64</accession>
<dbReference type="EMBL" id="UOEU01000066">
    <property type="protein sequence ID" value="VAW30570.1"/>
    <property type="molecule type" value="Genomic_DNA"/>
</dbReference>
<evidence type="ECO:0000256" key="3">
    <source>
        <dbReference type="ARBA" id="ARBA00022989"/>
    </source>
</evidence>
<organism evidence="5">
    <name type="scientific">hydrothermal vent metagenome</name>
    <dbReference type="NCBI Taxonomy" id="652676"/>
    <lineage>
        <taxon>unclassified sequences</taxon>
        <taxon>metagenomes</taxon>
        <taxon>ecological metagenomes</taxon>
    </lineage>
</organism>
<reference evidence="5" key="1">
    <citation type="submission" date="2018-06" db="EMBL/GenBank/DDBJ databases">
        <authorList>
            <person name="Zhirakovskaya E."/>
        </authorList>
    </citation>
    <scope>NUCLEOTIDE SEQUENCE</scope>
</reference>
<dbReference type="PANTHER" id="PTHR39344:SF1">
    <property type="entry name" value="UPF0182 PROTEIN SLL1060"/>
    <property type="match status" value="1"/>
</dbReference>
<gene>
    <name evidence="5" type="ORF">MNBD_CHLOROFLEXI01-4263</name>
</gene>
<keyword evidence="3" id="KW-1133">Transmembrane helix</keyword>
<dbReference type="PANTHER" id="PTHR39344">
    <property type="entry name" value="UPF0182 PROTEIN SLL1060"/>
    <property type="match status" value="1"/>
</dbReference>
<sequence>MEQYLRYHMTDVRVFFNQEDVWEIPQELFEGSQQAMEPYYVIMPLPGEAESEYLLIQPFTPTGKDNMIAWLAVRNDPENYGDLVVYELPKQELVFGPLQVEGRIDQEPTISQQFSLWDQRGSNVIRGNLLVIPLNNSFLFVEPVYLRADTSGLPELKRVIVATDTRIAMDTSLEKALAALLLETPGEEIIVEDVGDVEAVTSDTPVETAPVAVDATVEELISSANTHYEAAQAAQREGDWSSYGTELEALELVLNQLMELTEGE</sequence>
<dbReference type="AlphaFoldDB" id="A0A3B0UN64"/>
<keyword evidence="4" id="KW-0472">Membrane</keyword>
<keyword evidence="2" id="KW-0812">Transmembrane</keyword>
<evidence type="ECO:0000313" key="5">
    <source>
        <dbReference type="EMBL" id="VAW30570.1"/>
    </source>
</evidence>
<dbReference type="GO" id="GO:0016020">
    <property type="term" value="C:membrane"/>
    <property type="evidence" value="ECO:0007669"/>
    <property type="project" value="InterPro"/>
</dbReference>